<proteinExistence type="predicted"/>
<dbReference type="AlphaFoldDB" id="A0A1F8F387"/>
<accession>A0A1F8F387</accession>
<sequence>MPSLNEIEIPIGKFILLGGGVGGELGFSLCGTFSTVEEAQREKDKWLGRAPFYASNHANAKGENLSSDIICDPDRCLEYLGMTFDIYNDKKERVG</sequence>
<dbReference type="EMBL" id="MGJN01000004">
    <property type="protein sequence ID" value="OGN07602.1"/>
    <property type="molecule type" value="Genomic_DNA"/>
</dbReference>
<name>A0A1F8F387_9BACT</name>
<protein>
    <submittedName>
        <fullName evidence="1">Uncharacterized protein</fullName>
    </submittedName>
</protein>
<gene>
    <name evidence="1" type="ORF">A3B86_00720</name>
</gene>
<evidence type="ECO:0000313" key="1">
    <source>
        <dbReference type="EMBL" id="OGN07602.1"/>
    </source>
</evidence>
<organism evidence="1 2">
    <name type="scientific">Candidatus Yanofskybacteria bacterium RIFCSPHIGHO2_02_FULL_38_22b</name>
    <dbReference type="NCBI Taxonomy" id="1802673"/>
    <lineage>
        <taxon>Bacteria</taxon>
        <taxon>Candidatus Yanofskyibacteriota</taxon>
    </lineage>
</organism>
<dbReference type="Proteomes" id="UP000176834">
    <property type="component" value="Unassembled WGS sequence"/>
</dbReference>
<comment type="caution">
    <text evidence="1">The sequence shown here is derived from an EMBL/GenBank/DDBJ whole genome shotgun (WGS) entry which is preliminary data.</text>
</comment>
<reference evidence="1 2" key="1">
    <citation type="journal article" date="2016" name="Nat. Commun.">
        <title>Thousands of microbial genomes shed light on interconnected biogeochemical processes in an aquifer system.</title>
        <authorList>
            <person name="Anantharaman K."/>
            <person name="Brown C.T."/>
            <person name="Hug L.A."/>
            <person name="Sharon I."/>
            <person name="Castelle C.J."/>
            <person name="Probst A.J."/>
            <person name="Thomas B.C."/>
            <person name="Singh A."/>
            <person name="Wilkins M.J."/>
            <person name="Karaoz U."/>
            <person name="Brodie E.L."/>
            <person name="Williams K.H."/>
            <person name="Hubbard S.S."/>
            <person name="Banfield J.F."/>
        </authorList>
    </citation>
    <scope>NUCLEOTIDE SEQUENCE [LARGE SCALE GENOMIC DNA]</scope>
</reference>
<evidence type="ECO:0000313" key="2">
    <source>
        <dbReference type="Proteomes" id="UP000176834"/>
    </source>
</evidence>